<keyword evidence="4" id="KW-0325">Glycoprotein</keyword>
<evidence type="ECO:0000256" key="5">
    <source>
        <dbReference type="ARBA" id="ARBA00023319"/>
    </source>
</evidence>
<feature type="chain" id="PRO_5036410539" description="Ig-like domain-containing protein" evidence="6">
    <location>
        <begin position="19"/>
        <end position="411"/>
    </location>
</feature>
<keyword evidence="10" id="KW-1185">Reference proteome</keyword>
<evidence type="ECO:0000256" key="4">
    <source>
        <dbReference type="ARBA" id="ARBA00023180"/>
    </source>
</evidence>
<evidence type="ECO:0000256" key="6">
    <source>
        <dbReference type="SAM" id="SignalP"/>
    </source>
</evidence>
<dbReference type="PROSITE" id="PS50835">
    <property type="entry name" value="IG_LIKE"/>
    <property type="match status" value="2"/>
</dbReference>
<keyword evidence="6" id="KW-0732">Signal</keyword>
<comment type="subcellular location">
    <subcellularLocation>
        <location evidence="1">Membrane</location>
        <topology evidence="1">Single-pass type I membrane protein</topology>
    </subcellularLocation>
</comment>
<reference evidence="9" key="1">
    <citation type="submission" date="2021-02" db="EMBL/GenBank/DDBJ databases">
        <authorList>
            <person name="Nowell W R."/>
        </authorList>
    </citation>
    <scope>NUCLEOTIDE SEQUENCE</scope>
</reference>
<dbReference type="Proteomes" id="UP000663877">
    <property type="component" value="Unassembled WGS sequence"/>
</dbReference>
<dbReference type="SUPFAM" id="SSF48726">
    <property type="entry name" value="Immunoglobulin"/>
    <property type="match status" value="2"/>
</dbReference>
<evidence type="ECO:0000313" key="8">
    <source>
        <dbReference type="EMBL" id="CAF0734235.1"/>
    </source>
</evidence>
<dbReference type="EMBL" id="CAJNOM010000123">
    <property type="protein sequence ID" value="CAF1094074.1"/>
    <property type="molecule type" value="Genomic_DNA"/>
</dbReference>
<organism evidence="9 10">
    <name type="scientific">Adineta steineri</name>
    <dbReference type="NCBI Taxonomy" id="433720"/>
    <lineage>
        <taxon>Eukaryota</taxon>
        <taxon>Metazoa</taxon>
        <taxon>Spiralia</taxon>
        <taxon>Gnathifera</taxon>
        <taxon>Rotifera</taxon>
        <taxon>Eurotatoria</taxon>
        <taxon>Bdelloidea</taxon>
        <taxon>Adinetida</taxon>
        <taxon>Adinetidae</taxon>
        <taxon>Adineta</taxon>
    </lineage>
</organism>
<dbReference type="EMBL" id="CAJNOI010000003">
    <property type="protein sequence ID" value="CAF0734235.1"/>
    <property type="molecule type" value="Genomic_DNA"/>
</dbReference>
<name>A0A814NIE2_9BILA</name>
<dbReference type="PANTHER" id="PTHR11640:SF31">
    <property type="entry name" value="IRREGULAR CHIASM C-ROUGHEST PROTEIN-RELATED"/>
    <property type="match status" value="1"/>
</dbReference>
<keyword evidence="3" id="KW-1015">Disulfide bond</keyword>
<evidence type="ECO:0000256" key="3">
    <source>
        <dbReference type="ARBA" id="ARBA00023157"/>
    </source>
</evidence>
<keyword evidence="5" id="KW-0393">Immunoglobulin domain</keyword>
<dbReference type="InterPro" id="IPR013783">
    <property type="entry name" value="Ig-like_fold"/>
</dbReference>
<feature type="domain" description="Ig-like" evidence="7">
    <location>
        <begin position="240"/>
        <end position="314"/>
    </location>
</feature>
<dbReference type="GO" id="GO:0098609">
    <property type="term" value="P:cell-cell adhesion"/>
    <property type="evidence" value="ECO:0007669"/>
    <property type="project" value="TreeGrafter"/>
</dbReference>
<evidence type="ECO:0000256" key="2">
    <source>
        <dbReference type="ARBA" id="ARBA00023136"/>
    </source>
</evidence>
<dbReference type="InterPro" id="IPR007110">
    <property type="entry name" value="Ig-like_dom"/>
</dbReference>
<dbReference type="OrthoDB" id="6159398at2759"/>
<dbReference type="AlphaFoldDB" id="A0A814NIE2"/>
<comment type="caution">
    <text evidence="9">The sequence shown here is derived from an EMBL/GenBank/DDBJ whole genome shotgun (WGS) entry which is preliminary data.</text>
</comment>
<dbReference type="PANTHER" id="PTHR11640">
    <property type="entry name" value="NEPHRIN"/>
    <property type="match status" value="1"/>
</dbReference>
<dbReference type="GO" id="GO:0050839">
    <property type="term" value="F:cell adhesion molecule binding"/>
    <property type="evidence" value="ECO:0007669"/>
    <property type="project" value="TreeGrafter"/>
</dbReference>
<sequence>MFSVSIIFLTILIPSIQSSKPTLKLTFTPDEKYYTEGHVVEVLCELLNPNDHTESPQLWHIDIKSGKRTPISRTLLNAPPDDSLDIFKQNKNKRLEYVKKNHLRIRQILFEDTSRYECTCPDCEEQLEKKTKDLTVMKLVDPKWHIDPGWPIQENAKTTLKCTADDFYPYVSHQILRNHHKIEGDGKAVIPNSNTIPQKFSWEATVTPTHEWHNTTLKCTIIQGNHEKHAIKILEVIFTPRFIKCDEKQHVNSTKDKAIIECSYAGNPQPKLLWLRQTDEKPVTSDAGVSIEVKDEHHGKYKSIVTFDRDKLLTIPLTTTTKAPNAPADTTPATKILGDNYYQILLNGGFIARLTNNNNEVKESRKISIVSDANQARTNPLDGSSRATIQKFSTSIILFSFLIILYMVQRH</sequence>
<gene>
    <name evidence="8" type="ORF">BJG266_LOCUS1414</name>
    <name evidence="9" type="ORF">QVE165_LOCUS19927</name>
</gene>
<accession>A0A814NIE2</accession>
<dbReference type="Gene3D" id="2.60.40.10">
    <property type="entry name" value="Immunoglobulins"/>
    <property type="match status" value="2"/>
</dbReference>
<feature type="signal peptide" evidence="6">
    <location>
        <begin position="1"/>
        <end position="18"/>
    </location>
</feature>
<dbReference type="InterPro" id="IPR036179">
    <property type="entry name" value="Ig-like_dom_sf"/>
</dbReference>
<dbReference type="GO" id="GO:0005911">
    <property type="term" value="C:cell-cell junction"/>
    <property type="evidence" value="ECO:0007669"/>
    <property type="project" value="TreeGrafter"/>
</dbReference>
<evidence type="ECO:0000313" key="9">
    <source>
        <dbReference type="EMBL" id="CAF1094074.1"/>
    </source>
</evidence>
<evidence type="ECO:0000256" key="1">
    <source>
        <dbReference type="ARBA" id="ARBA00004479"/>
    </source>
</evidence>
<protein>
    <recommendedName>
        <fullName evidence="7">Ig-like domain-containing protein</fullName>
    </recommendedName>
</protein>
<dbReference type="Proteomes" id="UP000663832">
    <property type="component" value="Unassembled WGS sequence"/>
</dbReference>
<dbReference type="InterPro" id="IPR051275">
    <property type="entry name" value="Cell_adhesion_signaling"/>
</dbReference>
<proteinExistence type="predicted"/>
<feature type="domain" description="Ig-like" evidence="7">
    <location>
        <begin position="21"/>
        <end position="135"/>
    </location>
</feature>
<keyword evidence="2" id="KW-0472">Membrane</keyword>
<evidence type="ECO:0000259" key="7">
    <source>
        <dbReference type="PROSITE" id="PS50835"/>
    </source>
</evidence>
<dbReference type="GO" id="GO:0005886">
    <property type="term" value="C:plasma membrane"/>
    <property type="evidence" value="ECO:0007669"/>
    <property type="project" value="TreeGrafter"/>
</dbReference>
<evidence type="ECO:0000313" key="10">
    <source>
        <dbReference type="Proteomes" id="UP000663832"/>
    </source>
</evidence>